<comment type="caution">
    <text evidence="2">The sequence shown here is derived from an EMBL/GenBank/DDBJ whole genome shotgun (WGS) entry which is preliminary data.</text>
</comment>
<feature type="region of interest" description="Disordered" evidence="1">
    <location>
        <begin position="46"/>
        <end position="91"/>
    </location>
</feature>
<dbReference type="EMBL" id="JBFDAA010000002">
    <property type="protein sequence ID" value="KAL1139226.1"/>
    <property type="molecule type" value="Genomic_DNA"/>
</dbReference>
<sequence>MSSPSDASVGGGGGSMVNLSSWRRRRGKTECGTAVVVGRRVAVKRSALSENSQLPSKSLDASQAFNAAPRESSRPVTDMFPPREGPRRHQGALVPSCQFPRRINAANLSITLGSFMWSFE</sequence>
<gene>
    <name evidence="2" type="ORF">AAG570_006212</name>
</gene>
<dbReference type="Proteomes" id="UP001558652">
    <property type="component" value="Unassembled WGS sequence"/>
</dbReference>
<feature type="region of interest" description="Disordered" evidence="1">
    <location>
        <begin position="1"/>
        <end position="28"/>
    </location>
</feature>
<evidence type="ECO:0000313" key="2">
    <source>
        <dbReference type="EMBL" id="KAL1139226.1"/>
    </source>
</evidence>
<evidence type="ECO:0000256" key="1">
    <source>
        <dbReference type="SAM" id="MobiDB-lite"/>
    </source>
</evidence>
<evidence type="ECO:0000313" key="3">
    <source>
        <dbReference type="Proteomes" id="UP001558652"/>
    </source>
</evidence>
<reference evidence="2 3" key="1">
    <citation type="submission" date="2024-07" db="EMBL/GenBank/DDBJ databases">
        <title>Chromosome-level genome assembly of the water stick insect Ranatra chinensis (Heteroptera: Nepidae).</title>
        <authorList>
            <person name="Liu X."/>
        </authorList>
    </citation>
    <scope>NUCLEOTIDE SEQUENCE [LARGE SCALE GENOMIC DNA]</scope>
    <source>
        <strain evidence="2">Cailab_2021Rc</strain>
        <tissue evidence="2">Muscle</tissue>
    </source>
</reference>
<dbReference type="AlphaFoldDB" id="A0ABD0YTE7"/>
<organism evidence="2 3">
    <name type="scientific">Ranatra chinensis</name>
    <dbReference type="NCBI Taxonomy" id="642074"/>
    <lineage>
        <taxon>Eukaryota</taxon>
        <taxon>Metazoa</taxon>
        <taxon>Ecdysozoa</taxon>
        <taxon>Arthropoda</taxon>
        <taxon>Hexapoda</taxon>
        <taxon>Insecta</taxon>
        <taxon>Pterygota</taxon>
        <taxon>Neoptera</taxon>
        <taxon>Paraneoptera</taxon>
        <taxon>Hemiptera</taxon>
        <taxon>Heteroptera</taxon>
        <taxon>Panheteroptera</taxon>
        <taxon>Nepomorpha</taxon>
        <taxon>Nepidae</taxon>
        <taxon>Ranatrinae</taxon>
        <taxon>Ranatra</taxon>
    </lineage>
</organism>
<keyword evidence="3" id="KW-1185">Reference proteome</keyword>
<feature type="compositionally biased region" description="Polar residues" evidence="1">
    <location>
        <begin position="48"/>
        <end position="65"/>
    </location>
</feature>
<protein>
    <submittedName>
        <fullName evidence="2">Uncharacterized protein</fullName>
    </submittedName>
</protein>
<proteinExistence type="predicted"/>
<name>A0ABD0YTE7_9HEMI</name>
<accession>A0ABD0YTE7</accession>